<comment type="caution">
    <text evidence="1">The sequence shown here is derived from an EMBL/GenBank/DDBJ whole genome shotgun (WGS) entry which is preliminary data.</text>
</comment>
<sequence length="34" mass="3562">MELTQYKPGSAAARFTLVGTGSAHLNIAAKLSKE</sequence>
<reference evidence="1 2" key="1">
    <citation type="submission" date="2020-08" db="EMBL/GenBank/DDBJ databases">
        <title>Acidobacteriota in marine sediments use diverse sulfur dissimilation pathways.</title>
        <authorList>
            <person name="Wasmund K."/>
        </authorList>
    </citation>
    <scope>NUCLEOTIDE SEQUENCE [LARGE SCALE GENOMIC DNA]</scope>
    <source>
        <strain evidence="1">MAG AM4</strain>
    </source>
</reference>
<accession>A0A8J6Y2K5</accession>
<evidence type="ECO:0000313" key="2">
    <source>
        <dbReference type="Proteomes" id="UP000648239"/>
    </source>
</evidence>
<organism evidence="1 2">
    <name type="scientific">Candidatus Polarisedimenticola svalbardensis</name>
    <dbReference type="NCBI Taxonomy" id="2886004"/>
    <lineage>
        <taxon>Bacteria</taxon>
        <taxon>Pseudomonadati</taxon>
        <taxon>Acidobacteriota</taxon>
        <taxon>Candidatus Polarisedimenticolia</taxon>
        <taxon>Candidatus Polarisedimenticolales</taxon>
        <taxon>Candidatus Polarisedimenticolaceae</taxon>
        <taxon>Candidatus Polarisedimenticola</taxon>
    </lineage>
</organism>
<evidence type="ECO:0000313" key="1">
    <source>
        <dbReference type="EMBL" id="MBD3869137.1"/>
    </source>
</evidence>
<dbReference type="EMBL" id="JACXWD010000061">
    <property type="protein sequence ID" value="MBD3869137.1"/>
    <property type="molecule type" value="Genomic_DNA"/>
</dbReference>
<name>A0A8J6Y2K5_9BACT</name>
<dbReference type="Proteomes" id="UP000648239">
    <property type="component" value="Unassembled WGS sequence"/>
</dbReference>
<gene>
    <name evidence="1" type="ORF">IFK94_13525</name>
</gene>
<protein>
    <submittedName>
        <fullName evidence="1">Uncharacterized protein</fullName>
    </submittedName>
</protein>
<dbReference type="AlphaFoldDB" id="A0A8J6Y2K5"/>
<proteinExistence type="predicted"/>